<dbReference type="RefSeq" id="WP_191281605.1">
    <property type="nucleotide sequence ID" value="NZ_BNAI01000001.1"/>
</dbReference>
<sequence length="130" mass="13798">MPDYTGIPYTEYIHSLGEDDATIVGGWRLRAQELVSPVDEGVSYGMPALRYRGRPLVSVTATKTGYVIYPFSADVVASVLPTLDGYASTKGGIKFTAAKPLPVAAFDRIVTERKAEIDAALGSSGGGRGR</sequence>
<dbReference type="Gene3D" id="3.90.1150.200">
    <property type="match status" value="1"/>
</dbReference>
<reference evidence="1" key="2">
    <citation type="submission" date="2020-09" db="EMBL/GenBank/DDBJ databases">
        <authorList>
            <person name="Sun Q."/>
            <person name="Zhou Y."/>
        </authorList>
    </citation>
    <scope>NUCLEOTIDE SEQUENCE</scope>
    <source>
        <strain evidence="1">CGMCC 1.16548</strain>
    </source>
</reference>
<name>A0A8J3M220_9MICO</name>
<organism evidence="1 2">
    <name type="scientific">Pseudolysinimonas yzui</name>
    <dbReference type="NCBI Taxonomy" id="2708254"/>
    <lineage>
        <taxon>Bacteria</taxon>
        <taxon>Bacillati</taxon>
        <taxon>Actinomycetota</taxon>
        <taxon>Actinomycetes</taxon>
        <taxon>Micrococcales</taxon>
        <taxon>Microbacteriaceae</taxon>
        <taxon>Pseudolysinimonas</taxon>
    </lineage>
</organism>
<dbReference type="EMBL" id="BNAI01000001">
    <property type="protein sequence ID" value="GHF05799.1"/>
    <property type="molecule type" value="Genomic_DNA"/>
</dbReference>
<proteinExistence type="predicted"/>
<gene>
    <name evidence="1" type="ORF">GCM10011600_02940</name>
</gene>
<evidence type="ECO:0008006" key="3">
    <source>
        <dbReference type="Google" id="ProtNLM"/>
    </source>
</evidence>
<dbReference type="Proteomes" id="UP000617531">
    <property type="component" value="Unassembled WGS sequence"/>
</dbReference>
<dbReference type="SUPFAM" id="SSF159888">
    <property type="entry name" value="YdhG-like"/>
    <property type="match status" value="1"/>
</dbReference>
<protein>
    <recommendedName>
        <fullName evidence="3">DUF1801 domain-containing protein</fullName>
    </recommendedName>
</protein>
<evidence type="ECO:0000313" key="2">
    <source>
        <dbReference type="Proteomes" id="UP000617531"/>
    </source>
</evidence>
<dbReference type="AlphaFoldDB" id="A0A8J3M220"/>
<reference evidence="1" key="1">
    <citation type="journal article" date="2014" name="Int. J. Syst. Evol. Microbiol.">
        <title>Complete genome sequence of Corynebacterium casei LMG S-19264T (=DSM 44701T), isolated from a smear-ripened cheese.</title>
        <authorList>
            <consortium name="US DOE Joint Genome Institute (JGI-PGF)"/>
            <person name="Walter F."/>
            <person name="Albersmeier A."/>
            <person name="Kalinowski J."/>
            <person name="Ruckert C."/>
        </authorList>
    </citation>
    <scope>NUCLEOTIDE SEQUENCE</scope>
    <source>
        <strain evidence="1">CGMCC 1.16548</strain>
    </source>
</reference>
<keyword evidence="2" id="KW-1185">Reference proteome</keyword>
<evidence type="ECO:0000313" key="1">
    <source>
        <dbReference type="EMBL" id="GHF05799.1"/>
    </source>
</evidence>
<accession>A0A8J3M220</accession>
<comment type="caution">
    <text evidence="1">The sequence shown here is derived from an EMBL/GenBank/DDBJ whole genome shotgun (WGS) entry which is preliminary data.</text>
</comment>